<dbReference type="PANTHER" id="PTHR11129:SF2">
    <property type="entry name" value="GERANYLGERANYL TRANSFERASE TYPE-2 SUBUNIT ALPHA"/>
    <property type="match status" value="1"/>
</dbReference>
<comment type="function">
    <text evidence="6">Catalyzes the transfer of a geranyl-geranyl moiety from geranyl-geranyl pyrophosphate to cysteines occuring in specific C-terminal amino acid sequences.</text>
</comment>
<name>A0A9Q0HEP2_9MAGN</name>
<dbReference type="GO" id="GO:0004663">
    <property type="term" value="F:Rab geranylgeranyltransferase activity"/>
    <property type="evidence" value="ECO:0007669"/>
    <property type="project" value="UniProtKB-UniRule"/>
</dbReference>
<evidence type="ECO:0000256" key="3">
    <source>
        <dbReference type="ARBA" id="ARBA00022679"/>
    </source>
</evidence>
<accession>A0A9Q0HEP2</accession>
<dbReference type="OrthoDB" id="1658at2759"/>
<comment type="similarity">
    <text evidence="1 6">Belongs to the protein prenyltransferase subunit alpha family.</text>
</comment>
<dbReference type="Gene3D" id="1.25.40.120">
    <property type="entry name" value="Protein prenylyltransferase"/>
    <property type="match status" value="1"/>
</dbReference>
<dbReference type="PROSITE" id="PS51147">
    <property type="entry name" value="PFTA"/>
    <property type="match status" value="3"/>
</dbReference>
<keyword evidence="3 6" id="KW-0808">Transferase</keyword>
<gene>
    <name evidence="7" type="ORF">NE237_023234</name>
</gene>
<dbReference type="InterPro" id="IPR002088">
    <property type="entry name" value="Prenyl_trans_a"/>
</dbReference>
<keyword evidence="8" id="KW-1185">Reference proteome</keyword>
<evidence type="ECO:0000256" key="4">
    <source>
        <dbReference type="ARBA" id="ARBA00022737"/>
    </source>
</evidence>
<keyword evidence="4" id="KW-0677">Repeat</keyword>
<dbReference type="PANTHER" id="PTHR11129">
    <property type="entry name" value="PROTEIN FARNESYLTRANSFERASE ALPHA SUBUNIT/RAB GERANYLGERANYL TRANSFERASE ALPHA SUBUNIT"/>
    <property type="match status" value="1"/>
</dbReference>
<dbReference type="GO" id="GO:0097354">
    <property type="term" value="P:prenylation"/>
    <property type="evidence" value="ECO:0007669"/>
    <property type="project" value="UniProtKB-UniRule"/>
</dbReference>
<evidence type="ECO:0000256" key="2">
    <source>
        <dbReference type="ARBA" id="ARBA00022602"/>
    </source>
</evidence>
<evidence type="ECO:0000256" key="5">
    <source>
        <dbReference type="ARBA" id="ARBA00047658"/>
    </source>
</evidence>
<comment type="caution">
    <text evidence="7">The sequence shown here is derived from an EMBL/GenBank/DDBJ whole genome shotgun (WGS) entry which is preliminary data.</text>
</comment>
<protein>
    <recommendedName>
        <fullName evidence="6">Geranylgeranyl transferase type-2 subunit alpha</fullName>
        <ecNumber evidence="6">2.5.1.60</ecNumber>
    </recommendedName>
    <alternativeName>
        <fullName evidence="6">Geranylgeranyl transferase type II subunit alpha</fullName>
    </alternativeName>
</protein>
<dbReference type="Pfam" id="PF01239">
    <property type="entry name" value="PPTA"/>
    <property type="match status" value="4"/>
</dbReference>
<proteinExistence type="inferred from homology"/>
<evidence type="ECO:0000256" key="6">
    <source>
        <dbReference type="RuleBase" id="RU367120"/>
    </source>
</evidence>
<evidence type="ECO:0000313" key="8">
    <source>
        <dbReference type="Proteomes" id="UP001141806"/>
    </source>
</evidence>
<dbReference type="AlphaFoldDB" id="A0A9Q0HEP2"/>
<keyword evidence="2 6" id="KW-0637">Prenyltransferase</keyword>
<dbReference type="EMBL" id="JAMYWD010000008">
    <property type="protein sequence ID" value="KAJ4963295.1"/>
    <property type="molecule type" value="Genomic_DNA"/>
</dbReference>
<evidence type="ECO:0000313" key="7">
    <source>
        <dbReference type="EMBL" id="KAJ4963295.1"/>
    </source>
</evidence>
<sequence>MLQIAFQFFRSLELSIVGSQAQQVASIRRAESSSLFSLSLCTASLSKRKKMHGRPRKAPKPDDAASAAKAAQLQTLQLQLLQYHHDKIYTKEALEICAKLVEVNPEHYTAWNYRKLAVESILRSETDADAIKAILTQELRVAESALRRNFKCYSAWYHRKWVLNKGFLSLDHEFRLLDQFQKLGSRNFHAWTYRRHVAALKNLSLEEELKFTTGMIDTNFSNYSAWHNRSVLLSDLLKQKVQGYSHREKVLTEEYELVHQAIFTVQMTKVGGFIISGFWIKQLDRIPQC</sequence>
<organism evidence="7 8">
    <name type="scientific">Protea cynaroides</name>
    <dbReference type="NCBI Taxonomy" id="273540"/>
    <lineage>
        <taxon>Eukaryota</taxon>
        <taxon>Viridiplantae</taxon>
        <taxon>Streptophyta</taxon>
        <taxon>Embryophyta</taxon>
        <taxon>Tracheophyta</taxon>
        <taxon>Spermatophyta</taxon>
        <taxon>Magnoliopsida</taxon>
        <taxon>Proteales</taxon>
        <taxon>Proteaceae</taxon>
        <taxon>Protea</taxon>
    </lineage>
</organism>
<evidence type="ECO:0000256" key="1">
    <source>
        <dbReference type="ARBA" id="ARBA00006734"/>
    </source>
</evidence>
<dbReference type="EC" id="2.5.1.60" evidence="6"/>
<dbReference type="Proteomes" id="UP001141806">
    <property type="component" value="Unassembled WGS sequence"/>
</dbReference>
<comment type="catalytic activity">
    <reaction evidence="5 6">
        <text>geranylgeranyl diphosphate + L-cysteinyl-[protein] = S-geranylgeranyl-L-cysteinyl-[protein] + diphosphate</text>
        <dbReference type="Rhea" id="RHEA:21240"/>
        <dbReference type="Rhea" id="RHEA-COMP:10131"/>
        <dbReference type="Rhea" id="RHEA-COMP:11537"/>
        <dbReference type="ChEBI" id="CHEBI:29950"/>
        <dbReference type="ChEBI" id="CHEBI:33019"/>
        <dbReference type="ChEBI" id="CHEBI:57533"/>
        <dbReference type="ChEBI" id="CHEBI:86021"/>
        <dbReference type="EC" id="2.5.1.60"/>
    </reaction>
</comment>
<dbReference type="SUPFAM" id="SSF48439">
    <property type="entry name" value="Protein prenylyltransferase"/>
    <property type="match status" value="1"/>
</dbReference>
<dbReference type="GO" id="GO:0005968">
    <property type="term" value="C:Rab-protein geranylgeranyltransferase complex"/>
    <property type="evidence" value="ECO:0007669"/>
    <property type="project" value="TreeGrafter"/>
</dbReference>
<reference evidence="7" key="1">
    <citation type="journal article" date="2023" name="Plant J.">
        <title>The genome of the king protea, Protea cynaroides.</title>
        <authorList>
            <person name="Chang J."/>
            <person name="Duong T.A."/>
            <person name="Schoeman C."/>
            <person name="Ma X."/>
            <person name="Roodt D."/>
            <person name="Barker N."/>
            <person name="Li Z."/>
            <person name="Van de Peer Y."/>
            <person name="Mizrachi E."/>
        </authorList>
    </citation>
    <scope>NUCLEOTIDE SEQUENCE</scope>
    <source>
        <tissue evidence="7">Young leaves</tissue>
    </source>
</reference>